<reference evidence="2 3" key="1">
    <citation type="submission" date="2024-01" db="EMBL/GenBank/DDBJ databases">
        <title>A draft genome for a cacao thread blight-causing isolate of Paramarasmius palmivorus.</title>
        <authorList>
            <person name="Baruah I.K."/>
            <person name="Bukari Y."/>
            <person name="Amoako-Attah I."/>
            <person name="Meinhardt L.W."/>
            <person name="Bailey B.A."/>
            <person name="Cohen S.P."/>
        </authorList>
    </citation>
    <scope>NUCLEOTIDE SEQUENCE [LARGE SCALE GENOMIC DNA]</scope>
    <source>
        <strain evidence="2 3">GH-12</strain>
    </source>
</reference>
<accession>A0AAW0BZY4</accession>
<comment type="caution">
    <text evidence="2">The sequence shown here is derived from an EMBL/GenBank/DDBJ whole genome shotgun (WGS) entry which is preliminary data.</text>
</comment>
<organism evidence="2 3">
    <name type="scientific">Paramarasmius palmivorus</name>
    <dbReference type="NCBI Taxonomy" id="297713"/>
    <lineage>
        <taxon>Eukaryota</taxon>
        <taxon>Fungi</taxon>
        <taxon>Dikarya</taxon>
        <taxon>Basidiomycota</taxon>
        <taxon>Agaricomycotina</taxon>
        <taxon>Agaricomycetes</taxon>
        <taxon>Agaricomycetidae</taxon>
        <taxon>Agaricales</taxon>
        <taxon>Marasmiineae</taxon>
        <taxon>Marasmiaceae</taxon>
        <taxon>Paramarasmius</taxon>
    </lineage>
</organism>
<evidence type="ECO:0000313" key="2">
    <source>
        <dbReference type="EMBL" id="KAK7032259.1"/>
    </source>
</evidence>
<protein>
    <recommendedName>
        <fullName evidence="1">Deoxyribonuclease NucA/NucB domain-containing protein</fullName>
    </recommendedName>
</protein>
<keyword evidence="3" id="KW-1185">Reference proteome</keyword>
<evidence type="ECO:0000259" key="1">
    <source>
        <dbReference type="Pfam" id="PF14040"/>
    </source>
</evidence>
<dbReference type="AlphaFoldDB" id="A0AAW0BZY4"/>
<evidence type="ECO:0000313" key="3">
    <source>
        <dbReference type="Proteomes" id="UP001383192"/>
    </source>
</evidence>
<proteinExistence type="predicted"/>
<dbReference type="Proteomes" id="UP001383192">
    <property type="component" value="Unassembled WGS sequence"/>
</dbReference>
<feature type="domain" description="Deoxyribonuclease NucA/NucB" evidence="1">
    <location>
        <begin position="2"/>
        <end position="91"/>
    </location>
</feature>
<dbReference type="EMBL" id="JAYKXP010000066">
    <property type="protein sequence ID" value="KAK7032259.1"/>
    <property type="molecule type" value="Genomic_DNA"/>
</dbReference>
<dbReference type="InterPro" id="IPR029476">
    <property type="entry name" value="DNase_NucA_NucB"/>
</dbReference>
<dbReference type="Pfam" id="PF14040">
    <property type="entry name" value="DNase_NucA_NucB"/>
    <property type="match status" value="1"/>
</dbReference>
<sequence>MHYNNVVANKAGRRRAAGCVAGRCTPPPGPGRTTCDEYPFASTYGQGATGWYAGTGATTRCVSVNECNRQGGTLSSFYRSFGNVDNTQVDVFVQNYGASPWCNNPGLAPDADFRTGNRPPTFQFTVQDGSGPEPLNKDITLYEYRTAANRTILSLSGAAKIGSEVFVPRPDWQDNPKVNAMLTGLQDDDDCSGSAILQEAAAKLEVGELGEFDWIVERI</sequence>
<gene>
    <name evidence="2" type="ORF">VNI00_013218</name>
</gene>
<name>A0AAW0BZY4_9AGAR</name>